<accession>B9XB78</accession>
<organism evidence="2 3">
    <name type="scientific">Pedosphaera parvula (strain Ellin514)</name>
    <dbReference type="NCBI Taxonomy" id="320771"/>
    <lineage>
        <taxon>Bacteria</taxon>
        <taxon>Pseudomonadati</taxon>
        <taxon>Verrucomicrobiota</taxon>
        <taxon>Pedosphaerae</taxon>
        <taxon>Pedosphaerales</taxon>
        <taxon>Pedosphaeraceae</taxon>
        <taxon>Pedosphaera</taxon>
    </lineage>
</organism>
<comment type="caution">
    <text evidence="2">The sequence shown here is derived from an EMBL/GenBank/DDBJ whole genome shotgun (WGS) entry which is preliminary data.</text>
</comment>
<proteinExistence type="predicted"/>
<evidence type="ECO:0000256" key="1">
    <source>
        <dbReference type="SAM" id="MobiDB-lite"/>
    </source>
</evidence>
<name>B9XB78_PEDPL</name>
<reference evidence="2 3" key="1">
    <citation type="journal article" date="2011" name="J. Bacteriol.">
        <title>Genome sequence of 'Pedosphaera parvula' Ellin514, an aerobic Verrucomicrobial isolate from pasture soil.</title>
        <authorList>
            <person name="Kant R."/>
            <person name="van Passel M.W."/>
            <person name="Sangwan P."/>
            <person name="Palva A."/>
            <person name="Lucas S."/>
            <person name="Copeland A."/>
            <person name="Lapidus A."/>
            <person name="Glavina Del Rio T."/>
            <person name="Dalin E."/>
            <person name="Tice H."/>
            <person name="Bruce D."/>
            <person name="Goodwin L."/>
            <person name="Pitluck S."/>
            <person name="Chertkov O."/>
            <person name="Larimer F.W."/>
            <person name="Land M.L."/>
            <person name="Hauser L."/>
            <person name="Brettin T.S."/>
            <person name="Detter J.C."/>
            <person name="Han S."/>
            <person name="de Vos W.M."/>
            <person name="Janssen P.H."/>
            <person name="Smidt H."/>
        </authorList>
    </citation>
    <scope>NUCLEOTIDE SEQUENCE [LARGE SCALE GENOMIC DNA]</scope>
    <source>
        <strain evidence="2 3">Ellin514</strain>
    </source>
</reference>
<sequence length="79" mass="8748">MPISVRMKKSGVKRVHPRPRSQNPNLDAAARGLWRTEGANYTTGPVGLADPVKPLQSKNPLIVLENNRRRKLASLHKSA</sequence>
<dbReference type="EMBL" id="ABOX02000003">
    <property type="protein sequence ID" value="EEF62763.1"/>
    <property type="molecule type" value="Genomic_DNA"/>
</dbReference>
<dbReference type="Proteomes" id="UP000003688">
    <property type="component" value="Unassembled WGS sequence"/>
</dbReference>
<evidence type="ECO:0000313" key="3">
    <source>
        <dbReference type="Proteomes" id="UP000003688"/>
    </source>
</evidence>
<evidence type="ECO:0000313" key="2">
    <source>
        <dbReference type="EMBL" id="EEF62763.1"/>
    </source>
</evidence>
<dbReference type="AlphaFoldDB" id="B9XB78"/>
<feature type="compositionally biased region" description="Basic residues" evidence="1">
    <location>
        <begin position="1"/>
        <end position="19"/>
    </location>
</feature>
<feature type="region of interest" description="Disordered" evidence="1">
    <location>
        <begin position="1"/>
        <end position="30"/>
    </location>
</feature>
<protein>
    <submittedName>
        <fullName evidence="2">Uncharacterized protein</fullName>
    </submittedName>
</protein>
<gene>
    <name evidence="2" type="ORF">Cflav_PD5398</name>
</gene>
<keyword evidence="3" id="KW-1185">Reference proteome</keyword>